<dbReference type="Gene3D" id="1.10.390.10">
    <property type="entry name" value="Neutral Protease Domain 2"/>
    <property type="match status" value="1"/>
</dbReference>
<proteinExistence type="predicted"/>
<accession>A0A6J4HM03</accession>
<dbReference type="EMBL" id="CADCTK010000202">
    <property type="protein sequence ID" value="CAA9228558.1"/>
    <property type="molecule type" value="Genomic_DNA"/>
</dbReference>
<gene>
    <name evidence="1" type="ORF">AVDCRST_MAG26-860</name>
</gene>
<dbReference type="SUPFAM" id="SSF55486">
    <property type="entry name" value="Metalloproteases ('zincins'), catalytic domain"/>
    <property type="match status" value="1"/>
</dbReference>
<sequence>MFLCLAVVFLVTIPGPRTTAQPRAAPAEAAAVLLRRTKHFDTYLAPGSLRRVEALRLAARFEPTLEAAARRFGTPFTARERIYLLPPQQGVCAIRGLTFSSKREIRLYYGPGTDIDRLQAIVAHELVHQLQRERFGDRVHQAADVVLLEGWATLASDDFARTADGSEPRWQNRLREAVARGDVLPLMTDLGRDCRTTTRNAIYDQWASFVLFLQQRYGDDALDRVYRSARGRKAGSAGYQAIYGVPFAELETAWRAWVVTQ</sequence>
<organism evidence="1">
    <name type="scientific">uncultured Chloroflexia bacterium</name>
    <dbReference type="NCBI Taxonomy" id="1672391"/>
    <lineage>
        <taxon>Bacteria</taxon>
        <taxon>Bacillati</taxon>
        <taxon>Chloroflexota</taxon>
        <taxon>Chloroflexia</taxon>
        <taxon>environmental samples</taxon>
    </lineage>
</organism>
<dbReference type="AlphaFoldDB" id="A0A6J4HM03"/>
<reference evidence="1" key="1">
    <citation type="submission" date="2020-02" db="EMBL/GenBank/DDBJ databases">
        <authorList>
            <person name="Meier V. D."/>
        </authorList>
    </citation>
    <scope>NUCLEOTIDE SEQUENCE</scope>
    <source>
        <strain evidence="1">AVDCRST_MAG26</strain>
    </source>
</reference>
<name>A0A6J4HM03_9CHLR</name>
<evidence type="ECO:0000313" key="1">
    <source>
        <dbReference type="EMBL" id="CAA9228558.1"/>
    </source>
</evidence>
<dbReference type="InterPro" id="IPR027268">
    <property type="entry name" value="Peptidase_M4/M1_CTD_sf"/>
</dbReference>
<protein>
    <recommendedName>
        <fullName evidence="2">DUF2268 domain-containing protein</fullName>
    </recommendedName>
</protein>
<evidence type="ECO:0008006" key="2">
    <source>
        <dbReference type="Google" id="ProtNLM"/>
    </source>
</evidence>